<dbReference type="EMBL" id="JACOOI010000064">
    <property type="protein sequence ID" value="MBC5646557.1"/>
    <property type="molecule type" value="Genomic_DNA"/>
</dbReference>
<sequence length="306" mass="36320">MMNIVSCIDDNFALYCGVMLTSLFENNKDENVTVHIVVDTISNFNKNNLVKIVSRYGQSIKFYGIDSDIIHYCPVVEGRYTLSTYYRILLPSLLSNDISKVLYLDSDIIIRGRIDELWNIDIRNFSCGVVIDSLAQSIDEIFDRLEYSKDLKYFNAGVMLMNLDYWRKYDLQNETLSFIRKNPEKIKIVDQDALNYILRDSKLIISYKYNVLDPLYRVDPIYDKADFCEINDSIKNPIILHFSQRKPWKIYCLHPLRNEYYKYLKISKLKTINKRVMISDIKWIVSLFLFKIDLLKRESYNYIRNI</sequence>
<dbReference type="RefSeq" id="WP_186961994.1">
    <property type="nucleotide sequence ID" value="NZ_JACOOI010000064.1"/>
</dbReference>
<dbReference type="InterPro" id="IPR050748">
    <property type="entry name" value="Glycosyltrans_8_dom-fam"/>
</dbReference>
<reference evidence="4 5" key="1">
    <citation type="submission" date="2020-08" db="EMBL/GenBank/DDBJ databases">
        <title>Genome public.</title>
        <authorList>
            <person name="Liu C."/>
            <person name="Sun Q."/>
        </authorList>
    </citation>
    <scope>NUCLEOTIDE SEQUENCE [LARGE SCALE GENOMIC DNA]</scope>
    <source>
        <strain evidence="4 5">BX2</strain>
    </source>
</reference>
<name>A0ABR7E9W8_9BACT</name>
<protein>
    <submittedName>
        <fullName evidence="4">Glycosyltransferase family 8 protein</fullName>
    </submittedName>
</protein>
<evidence type="ECO:0000313" key="5">
    <source>
        <dbReference type="Proteomes" id="UP000644010"/>
    </source>
</evidence>
<accession>A0ABR7E9W8</accession>
<dbReference type="CDD" id="cd04194">
    <property type="entry name" value="GT8_A4GalT_like"/>
    <property type="match status" value="1"/>
</dbReference>
<dbReference type="InterPro" id="IPR029044">
    <property type="entry name" value="Nucleotide-diphossugar_trans"/>
</dbReference>
<evidence type="ECO:0000313" key="4">
    <source>
        <dbReference type="EMBL" id="MBC5646557.1"/>
    </source>
</evidence>
<dbReference type="InterPro" id="IPR002495">
    <property type="entry name" value="Glyco_trans_8"/>
</dbReference>
<evidence type="ECO:0000256" key="3">
    <source>
        <dbReference type="ARBA" id="ARBA00022723"/>
    </source>
</evidence>
<keyword evidence="2" id="KW-0808">Transferase</keyword>
<keyword evidence="1" id="KW-0328">Glycosyltransferase</keyword>
<dbReference type="SUPFAM" id="SSF53448">
    <property type="entry name" value="Nucleotide-diphospho-sugar transferases"/>
    <property type="match status" value="1"/>
</dbReference>
<proteinExistence type="predicted"/>
<keyword evidence="5" id="KW-1185">Reference proteome</keyword>
<organism evidence="4 5">
    <name type="scientific">Parabacteroides segnis</name>
    <dbReference type="NCBI Taxonomy" id="2763058"/>
    <lineage>
        <taxon>Bacteria</taxon>
        <taxon>Pseudomonadati</taxon>
        <taxon>Bacteroidota</taxon>
        <taxon>Bacteroidia</taxon>
        <taxon>Bacteroidales</taxon>
        <taxon>Tannerellaceae</taxon>
        <taxon>Parabacteroides</taxon>
    </lineage>
</organism>
<dbReference type="Proteomes" id="UP000644010">
    <property type="component" value="Unassembled WGS sequence"/>
</dbReference>
<dbReference type="PANTHER" id="PTHR13778">
    <property type="entry name" value="GLYCOSYLTRANSFERASE 8 DOMAIN-CONTAINING PROTEIN"/>
    <property type="match status" value="1"/>
</dbReference>
<dbReference type="Gene3D" id="3.90.550.10">
    <property type="entry name" value="Spore Coat Polysaccharide Biosynthesis Protein SpsA, Chain A"/>
    <property type="match status" value="1"/>
</dbReference>
<evidence type="ECO:0000256" key="1">
    <source>
        <dbReference type="ARBA" id="ARBA00022676"/>
    </source>
</evidence>
<keyword evidence="3" id="KW-0479">Metal-binding</keyword>
<dbReference type="PANTHER" id="PTHR13778:SF47">
    <property type="entry name" value="LIPOPOLYSACCHARIDE 1,3-GALACTOSYLTRANSFERASE"/>
    <property type="match status" value="1"/>
</dbReference>
<evidence type="ECO:0000256" key="2">
    <source>
        <dbReference type="ARBA" id="ARBA00022679"/>
    </source>
</evidence>
<comment type="caution">
    <text evidence="4">The sequence shown here is derived from an EMBL/GenBank/DDBJ whole genome shotgun (WGS) entry which is preliminary data.</text>
</comment>
<gene>
    <name evidence="4" type="ORF">H8S77_27225</name>
</gene>
<dbReference type="Pfam" id="PF01501">
    <property type="entry name" value="Glyco_transf_8"/>
    <property type="match status" value="1"/>
</dbReference>